<comment type="similarity">
    <text evidence="3 12 16">Belongs to the 6-phosphogluconate dehydrogenase family.</text>
</comment>
<evidence type="ECO:0000313" key="19">
    <source>
        <dbReference type="Proteomes" id="UP001198163"/>
    </source>
</evidence>
<organism evidence="18 19">
    <name type="scientific">Teretinema zuelzerae</name>
    <dbReference type="NCBI Taxonomy" id="156"/>
    <lineage>
        <taxon>Bacteria</taxon>
        <taxon>Pseudomonadati</taxon>
        <taxon>Spirochaetota</taxon>
        <taxon>Spirochaetia</taxon>
        <taxon>Spirochaetales</taxon>
        <taxon>Treponemataceae</taxon>
        <taxon>Teretinema</taxon>
    </lineage>
</organism>
<feature type="binding site" evidence="15">
    <location>
        <begin position="32"/>
        <end position="34"/>
    </location>
    <ligand>
        <name>NADP(+)</name>
        <dbReference type="ChEBI" id="CHEBI:58349"/>
    </ligand>
</feature>
<evidence type="ECO:0000256" key="8">
    <source>
        <dbReference type="ARBA" id="ARBA00023002"/>
    </source>
</evidence>
<dbReference type="SMART" id="SM01350">
    <property type="entry name" value="6PGD"/>
    <property type="match status" value="1"/>
</dbReference>
<evidence type="ECO:0000256" key="15">
    <source>
        <dbReference type="PIRSR" id="PIRSR000109-3"/>
    </source>
</evidence>
<evidence type="ECO:0000256" key="5">
    <source>
        <dbReference type="ARBA" id="ARBA00013011"/>
    </source>
</evidence>
<dbReference type="Pfam" id="PF03446">
    <property type="entry name" value="NAD_binding_2"/>
    <property type="match status" value="1"/>
</dbReference>
<dbReference type="InterPro" id="IPR006114">
    <property type="entry name" value="6PGDH_C"/>
</dbReference>
<comment type="caution">
    <text evidence="18">The sequence shown here is derived from an EMBL/GenBank/DDBJ whole genome shotgun (WGS) entry which is preliminary data.</text>
</comment>
<dbReference type="InterPro" id="IPR008927">
    <property type="entry name" value="6-PGluconate_DH-like_C_sf"/>
</dbReference>
<dbReference type="PANTHER" id="PTHR11811">
    <property type="entry name" value="6-PHOSPHOGLUCONATE DEHYDROGENASE"/>
    <property type="match status" value="1"/>
</dbReference>
<dbReference type="FunFam" id="1.10.1040.10:FF:000002">
    <property type="entry name" value="6-phosphogluconate dehydrogenase, decarboxylating"/>
    <property type="match status" value="1"/>
</dbReference>
<dbReference type="FunFam" id="1.20.5.320:FF:000002">
    <property type="entry name" value="6-phosphogluconate dehydrogenase, decarboxylating"/>
    <property type="match status" value="1"/>
</dbReference>
<accession>A0AAE3EJY0</accession>
<evidence type="ECO:0000256" key="4">
    <source>
        <dbReference type="ARBA" id="ARBA00011738"/>
    </source>
</evidence>
<feature type="binding site" description="in other chain" evidence="14">
    <location>
        <position position="287"/>
    </location>
    <ligand>
        <name>substrate</name>
        <note>ligand shared between dimeric partners</note>
    </ligand>
</feature>
<feature type="binding site" evidence="15">
    <location>
        <position position="102"/>
    </location>
    <ligand>
        <name>NADP(+)</name>
        <dbReference type="ChEBI" id="CHEBI:58349"/>
    </ligand>
</feature>
<dbReference type="InterPro" id="IPR013328">
    <property type="entry name" value="6PGD_dom2"/>
</dbReference>
<evidence type="ECO:0000256" key="13">
    <source>
        <dbReference type="PIRSR" id="PIRSR000109-1"/>
    </source>
</evidence>
<evidence type="ECO:0000256" key="16">
    <source>
        <dbReference type="RuleBase" id="RU000485"/>
    </source>
</evidence>
<evidence type="ECO:0000256" key="6">
    <source>
        <dbReference type="ARBA" id="ARBA00018193"/>
    </source>
</evidence>
<evidence type="ECO:0000256" key="1">
    <source>
        <dbReference type="ARBA" id="ARBA00002526"/>
    </source>
</evidence>
<dbReference type="EMBL" id="JAINWA010000003">
    <property type="protein sequence ID" value="MCD1655143.1"/>
    <property type="molecule type" value="Genomic_DNA"/>
</dbReference>
<dbReference type="InterPro" id="IPR006183">
    <property type="entry name" value="Pgluconate_DH"/>
</dbReference>
<dbReference type="Gene3D" id="1.10.1040.10">
    <property type="entry name" value="N-(1-d-carboxylethyl)-l-norvaline Dehydrogenase, domain 2"/>
    <property type="match status" value="1"/>
</dbReference>
<feature type="binding site" evidence="14">
    <location>
        <position position="451"/>
    </location>
    <ligand>
        <name>substrate</name>
        <note>ligand shared between dimeric partners</note>
    </ligand>
</feature>
<feature type="binding site" description="in other chain" evidence="14">
    <location>
        <position position="102"/>
    </location>
    <ligand>
        <name>substrate</name>
        <note>ligand shared between dimeric partners</note>
    </ligand>
</feature>
<feature type="binding site" evidence="14">
    <location>
        <position position="445"/>
    </location>
    <ligand>
        <name>substrate</name>
        <note>ligand shared between dimeric partners</note>
    </ligand>
</feature>
<keyword evidence="19" id="KW-1185">Reference proteome</keyword>
<dbReference type="EC" id="1.1.1.44" evidence="5 12"/>
<sequence length="482" mass="52437">MKADIGFIGLAVMGENLVLNMEHHGFTVAVFNRTTATVDTFINGRAQGKKIIGTRSLAELTQSISRPRKIMMMIKAGAAVDAVIDELIPLLEEGDILIDGGNSNYADTVRRVHRLKALGIRFVGTGVSGGEEGALKGPSIMPGGEAEAWPEIRNIFTSIAAKGPDGDPCCAWIGPDGSGHYVKMIHNGIEYGDMQLLAETYWIMREYLGMNHDEMADVFSRWNEGKLDSYLVEITAEILRKKDSDGEPLALKILDTAGQKGTGKWTGIAALNEGTPLTLITESVFARALSSQKERRVAASRIFPVEKKTFDGDRNAMLDALRDALYAAKIVSYAQGFELIAQASRTNGWNLDFAGIARLWRGGCIIRSVFLDRIADAFTANPELSNLVESPYFSGELIRAEDGWRKTAAAAISASLPVPALASALTWFDGYRSAEGPANLIQAQRDYFGAHTYERTDAERGRFFHTDWTGHGGSAISGSYSV</sequence>
<dbReference type="Proteomes" id="UP001198163">
    <property type="component" value="Unassembled WGS sequence"/>
</dbReference>
<evidence type="ECO:0000256" key="14">
    <source>
        <dbReference type="PIRSR" id="PIRSR000109-2"/>
    </source>
</evidence>
<dbReference type="RefSeq" id="WP_230755971.1">
    <property type="nucleotide sequence ID" value="NZ_JAINWA010000003.1"/>
</dbReference>
<dbReference type="AlphaFoldDB" id="A0AAE3EJY0"/>
<reference evidence="18" key="1">
    <citation type="submission" date="2021-08" db="EMBL/GenBank/DDBJ databases">
        <title>Comparative analyses of Brucepasteria parasyntrophica and Teretinema zuelzerae.</title>
        <authorList>
            <person name="Song Y."/>
            <person name="Brune A."/>
        </authorList>
    </citation>
    <scope>NUCLEOTIDE SEQUENCE</scope>
    <source>
        <strain evidence="18">DSM 1903</strain>
    </source>
</reference>
<keyword evidence="10 12" id="KW-0570">Pentose shunt</keyword>
<feature type="binding site" description="in other chain" evidence="14">
    <location>
        <begin position="128"/>
        <end position="130"/>
    </location>
    <ligand>
        <name>substrate</name>
        <note>ligand shared between dimeric partners</note>
    </ligand>
</feature>
<feature type="binding site" evidence="15">
    <location>
        <begin position="9"/>
        <end position="14"/>
    </location>
    <ligand>
        <name>NADP(+)</name>
        <dbReference type="ChEBI" id="CHEBI:58349"/>
    </ligand>
</feature>
<evidence type="ECO:0000313" key="18">
    <source>
        <dbReference type="EMBL" id="MCD1655143.1"/>
    </source>
</evidence>
<feature type="binding site" evidence="15">
    <location>
        <begin position="74"/>
        <end position="76"/>
    </location>
    <ligand>
        <name>NADP(+)</name>
        <dbReference type="ChEBI" id="CHEBI:58349"/>
    </ligand>
</feature>
<name>A0AAE3EJY0_9SPIR</name>
<evidence type="ECO:0000256" key="3">
    <source>
        <dbReference type="ARBA" id="ARBA00008419"/>
    </source>
</evidence>
<feature type="domain" description="6-phosphogluconate dehydrogenase C-terminal" evidence="17">
    <location>
        <begin position="179"/>
        <end position="469"/>
    </location>
</feature>
<dbReference type="Pfam" id="PF00393">
    <property type="entry name" value="6PGD"/>
    <property type="match status" value="1"/>
</dbReference>
<keyword evidence="7 12" id="KW-0521">NADP</keyword>
<dbReference type="GO" id="GO:0050661">
    <property type="term" value="F:NADP binding"/>
    <property type="evidence" value="ECO:0007669"/>
    <property type="project" value="InterPro"/>
</dbReference>
<dbReference type="FunFam" id="3.40.50.720:FF:000007">
    <property type="entry name" value="6-phosphogluconate dehydrogenase, decarboxylating"/>
    <property type="match status" value="1"/>
</dbReference>
<evidence type="ECO:0000256" key="10">
    <source>
        <dbReference type="ARBA" id="ARBA00023126"/>
    </source>
</evidence>
<dbReference type="Gene3D" id="1.20.5.320">
    <property type="entry name" value="6-Phosphogluconate Dehydrogenase, domain 3"/>
    <property type="match status" value="1"/>
</dbReference>
<feature type="active site" description="Proton acceptor" evidence="13">
    <location>
        <position position="183"/>
    </location>
</feature>
<comment type="catalytic activity">
    <reaction evidence="11 12 16">
        <text>6-phospho-D-gluconate + NADP(+) = D-ribulose 5-phosphate + CO2 + NADPH</text>
        <dbReference type="Rhea" id="RHEA:10116"/>
        <dbReference type="ChEBI" id="CHEBI:16526"/>
        <dbReference type="ChEBI" id="CHEBI:57783"/>
        <dbReference type="ChEBI" id="CHEBI:58121"/>
        <dbReference type="ChEBI" id="CHEBI:58349"/>
        <dbReference type="ChEBI" id="CHEBI:58759"/>
        <dbReference type="EC" id="1.1.1.44"/>
    </reaction>
</comment>
<evidence type="ECO:0000256" key="2">
    <source>
        <dbReference type="ARBA" id="ARBA00004874"/>
    </source>
</evidence>
<evidence type="ECO:0000256" key="12">
    <source>
        <dbReference type="PIRNR" id="PIRNR000109"/>
    </source>
</evidence>
<dbReference type="NCBIfam" id="TIGR00873">
    <property type="entry name" value="gnd"/>
    <property type="match status" value="1"/>
</dbReference>
<comment type="subunit">
    <text evidence="4 12">Homodimer.</text>
</comment>
<feature type="binding site" description="in other chain" evidence="14">
    <location>
        <position position="191"/>
    </location>
    <ligand>
        <name>substrate</name>
        <note>ligand shared between dimeric partners</note>
    </ligand>
</feature>
<dbReference type="PROSITE" id="PS00461">
    <property type="entry name" value="6PGD"/>
    <property type="match status" value="1"/>
</dbReference>
<comment type="pathway">
    <text evidence="2 12 16">Carbohydrate degradation; pentose phosphate pathway; D-ribulose 5-phosphate from D-glucose 6-phosphate (oxidative stage): step 3/3.</text>
</comment>
<dbReference type="SUPFAM" id="SSF48179">
    <property type="entry name" value="6-phosphogluconate dehydrogenase C-terminal domain-like"/>
    <property type="match status" value="1"/>
</dbReference>
<dbReference type="Gene3D" id="3.40.50.720">
    <property type="entry name" value="NAD(P)-binding Rossmann-like Domain"/>
    <property type="match status" value="1"/>
</dbReference>
<gene>
    <name evidence="18" type="primary">gnd</name>
    <name evidence="18" type="ORF">K7J14_10575</name>
</gene>
<evidence type="ECO:0000256" key="7">
    <source>
        <dbReference type="ARBA" id="ARBA00022857"/>
    </source>
</evidence>
<dbReference type="PRINTS" id="PR00076">
    <property type="entry name" value="6PGDHDRGNASE"/>
</dbReference>
<keyword evidence="8 12" id="KW-0560">Oxidoreductase</keyword>
<feature type="active site" description="Proton donor" evidence="13">
    <location>
        <position position="190"/>
    </location>
</feature>
<feature type="binding site" description="in other chain" evidence="14">
    <location>
        <begin position="186"/>
        <end position="187"/>
    </location>
    <ligand>
        <name>substrate</name>
        <note>ligand shared between dimeric partners</note>
    </ligand>
</feature>
<proteinExistence type="inferred from homology"/>
<dbReference type="InterPro" id="IPR006113">
    <property type="entry name" value="6PGDH_Gnd/GntZ"/>
</dbReference>
<dbReference type="InterPro" id="IPR006115">
    <property type="entry name" value="6PGDH_NADP-bd"/>
</dbReference>
<feature type="binding site" description="in other chain" evidence="14">
    <location>
        <position position="260"/>
    </location>
    <ligand>
        <name>substrate</name>
        <note>ligand shared between dimeric partners</note>
    </ligand>
</feature>
<protein>
    <recommendedName>
        <fullName evidence="6 12">6-phosphogluconate dehydrogenase, decarboxylating</fullName>
        <ecNumber evidence="5 12">1.1.1.44</ecNumber>
    </recommendedName>
</protein>
<dbReference type="GO" id="GO:0004616">
    <property type="term" value="F:phosphogluconate dehydrogenase (decarboxylating) activity"/>
    <property type="evidence" value="ECO:0007669"/>
    <property type="project" value="UniProtKB-EC"/>
</dbReference>
<dbReference type="PIRSF" id="PIRSF000109">
    <property type="entry name" value="6PGD"/>
    <property type="match status" value="1"/>
</dbReference>
<evidence type="ECO:0000259" key="17">
    <source>
        <dbReference type="SMART" id="SM01350"/>
    </source>
</evidence>
<dbReference type="GO" id="GO:0019521">
    <property type="term" value="P:D-gluconate metabolic process"/>
    <property type="evidence" value="ECO:0007669"/>
    <property type="project" value="UniProtKB-KW"/>
</dbReference>
<evidence type="ECO:0000256" key="9">
    <source>
        <dbReference type="ARBA" id="ARBA00023064"/>
    </source>
</evidence>
<dbReference type="NCBIfam" id="NF006765">
    <property type="entry name" value="PRK09287.1"/>
    <property type="match status" value="1"/>
</dbReference>
<dbReference type="SUPFAM" id="SSF51735">
    <property type="entry name" value="NAD(P)-binding Rossmann-fold domains"/>
    <property type="match status" value="1"/>
</dbReference>
<keyword evidence="9 16" id="KW-0311">Gluconate utilization</keyword>
<dbReference type="GO" id="GO:0006098">
    <property type="term" value="P:pentose-phosphate shunt"/>
    <property type="evidence" value="ECO:0007669"/>
    <property type="project" value="UniProtKB-KW"/>
</dbReference>
<dbReference type="InterPro" id="IPR036291">
    <property type="entry name" value="NAD(P)-bd_dom_sf"/>
</dbReference>
<evidence type="ECO:0000256" key="11">
    <source>
        <dbReference type="ARBA" id="ARBA00048640"/>
    </source>
</evidence>
<dbReference type="InterPro" id="IPR006184">
    <property type="entry name" value="6PGdom_BS"/>
</dbReference>
<comment type="function">
    <text evidence="1 12">Catalyzes the oxidative decarboxylation of 6-phosphogluconate to ribulose 5-phosphate and CO(2), with concomitant reduction of NADP to NADPH.</text>
</comment>